<name>A0A1Q8WH47_9ACTO</name>
<dbReference type="Gene3D" id="3.30.160.660">
    <property type="match status" value="1"/>
</dbReference>
<dbReference type="PANTHER" id="PTHR37809:SF1">
    <property type="entry name" value="RIBOSOMAL PROTEIN S12 METHYLTHIOTRANSFERASE ACCESSORY FACTOR YCAO"/>
    <property type="match status" value="1"/>
</dbReference>
<dbReference type="Gene3D" id="3.30.40.250">
    <property type="match status" value="1"/>
</dbReference>
<dbReference type="Proteomes" id="UP000185963">
    <property type="component" value="Unassembled WGS sequence"/>
</dbReference>
<comment type="caution">
    <text evidence="1">The sequence shown here is derived from an EMBL/GenBank/DDBJ whole genome shotgun (WGS) entry which is preliminary data.</text>
</comment>
<dbReference type="AlphaFoldDB" id="A0A1Q8WH47"/>
<dbReference type="PANTHER" id="PTHR37809">
    <property type="entry name" value="RIBOSOMAL PROTEIN S12 METHYLTHIOTRANSFERASE ACCESSORY FACTOR YCAO"/>
    <property type="match status" value="1"/>
</dbReference>
<gene>
    <name evidence="1" type="ORF">BKH20_13175</name>
</gene>
<evidence type="ECO:0000313" key="1">
    <source>
        <dbReference type="EMBL" id="OLO65501.1"/>
    </source>
</evidence>
<dbReference type="InterPro" id="IPR003776">
    <property type="entry name" value="YcaO-like_dom"/>
</dbReference>
<dbReference type="Gene3D" id="3.30.1330.230">
    <property type="match status" value="1"/>
</dbReference>
<dbReference type="OrthoDB" id="2379922at2"/>
<organism evidence="1 2">
    <name type="scientific">Actinomyces oris</name>
    <dbReference type="NCBI Taxonomy" id="544580"/>
    <lineage>
        <taxon>Bacteria</taxon>
        <taxon>Bacillati</taxon>
        <taxon>Actinomycetota</taxon>
        <taxon>Actinomycetes</taxon>
        <taxon>Actinomycetales</taxon>
        <taxon>Actinomycetaceae</taxon>
        <taxon>Actinomyces</taxon>
    </lineage>
</organism>
<evidence type="ECO:0000313" key="2">
    <source>
        <dbReference type="Proteomes" id="UP000185963"/>
    </source>
</evidence>
<reference evidence="1 2" key="1">
    <citation type="submission" date="2016-12" db="EMBL/GenBank/DDBJ databases">
        <title>Genomic comparison of strains in the 'Actinomyces naeslundii' group.</title>
        <authorList>
            <person name="Mughal S.R."/>
            <person name="Do T."/>
            <person name="Gilbert S.C."/>
            <person name="Witherden E.A."/>
            <person name="Didelot X."/>
            <person name="Beighton D."/>
        </authorList>
    </citation>
    <scope>NUCLEOTIDE SEQUENCE [LARGE SCALE GENOMIC DNA]</scope>
    <source>
        <strain evidence="1 2">WE8B-23</strain>
    </source>
</reference>
<proteinExistence type="predicted"/>
<accession>A0A1Q8WH47</accession>
<dbReference type="EMBL" id="MSKS01000064">
    <property type="protein sequence ID" value="OLO65501.1"/>
    <property type="molecule type" value="Genomic_DNA"/>
</dbReference>
<dbReference type="Pfam" id="PF02624">
    <property type="entry name" value="YcaO"/>
    <property type="match status" value="1"/>
</dbReference>
<protein>
    <submittedName>
        <fullName evidence="1">Uncharacterized protein</fullName>
    </submittedName>
</protein>
<sequence>MKLSQDSDPVESAARLKRQTYSPLCGLVTSVGYSLHPARGPHVRVNGGELTGMHALLDRPDPKPGSYHIGGVGLNEFEAEIKVYAEAAERYCAGTGILNSSFERRWATRQDLAAQTGDEVLDLSAFGFAEPTLGGPFDSYSDTAPLTWVKVPRVGTAGPEWVPAQFFYLGYNPRRHDGEPWLGTAVTTGTAVHTTRMAATLAASFELIQVDAAMGLWHGSSAPVRIALDGHRLDRIRRLLERSAGSSHELRFYWLPSPSLQNFTIACLMVGRGSQVPLVAVGLGADATLEGAMYKAFLECSGVRMLAVWASFDSEDSSTMSTDAMLDLDSNVSYYARNSRAAQSVVTRFETGASAHADDLPPDNTHTGADLIRDVVTSITSVSPLYVEDFTTPEIRGLGLYCVRLWAPGLLALSLPSAPMRQHPRYRAYGDFGNPAPHPYP</sequence>
<dbReference type="PROSITE" id="PS51664">
    <property type="entry name" value="YCAO"/>
    <property type="match status" value="1"/>
</dbReference>